<dbReference type="EMBL" id="ACYG01000003">
    <property type="protein sequence ID" value="EEV19040.1"/>
    <property type="molecule type" value="Genomic_DNA"/>
</dbReference>
<organism evidence="2 3">
    <name type="scientific">Campylobacter gracilis RM3268</name>
    <dbReference type="NCBI Taxonomy" id="553220"/>
    <lineage>
        <taxon>Bacteria</taxon>
        <taxon>Pseudomonadati</taxon>
        <taxon>Campylobacterota</taxon>
        <taxon>Epsilonproteobacteria</taxon>
        <taxon>Campylobacterales</taxon>
        <taxon>Campylobacteraceae</taxon>
        <taxon>Campylobacter</taxon>
    </lineage>
</organism>
<protein>
    <submittedName>
        <fullName evidence="2">Invasion antigen B</fullName>
    </submittedName>
</protein>
<dbReference type="RefSeq" id="WP_005868961.1">
    <property type="nucleotide sequence ID" value="NZ_ACYG01000003.1"/>
</dbReference>
<evidence type="ECO:0000313" key="2">
    <source>
        <dbReference type="EMBL" id="EEV19040.1"/>
    </source>
</evidence>
<dbReference type="OrthoDB" id="5372053at2"/>
<evidence type="ECO:0000313" key="3">
    <source>
        <dbReference type="Proteomes" id="UP000005709"/>
    </source>
</evidence>
<evidence type="ECO:0000259" key="1">
    <source>
        <dbReference type="Pfam" id="PF25448"/>
    </source>
</evidence>
<feature type="domain" description="DUF7897" evidence="1">
    <location>
        <begin position="1"/>
        <end position="595"/>
    </location>
</feature>
<comment type="caution">
    <text evidence="2">The sequence shown here is derived from an EMBL/GenBank/DDBJ whole genome shotgun (WGS) entry which is preliminary data.</text>
</comment>
<dbReference type="eggNOG" id="COG2956">
    <property type="taxonomic scope" value="Bacteria"/>
</dbReference>
<accession>C8PDR6</accession>
<reference evidence="2 3" key="1">
    <citation type="submission" date="2009-07" db="EMBL/GenBank/DDBJ databases">
        <authorList>
            <person name="Madupu R."/>
            <person name="Sebastian Y."/>
            <person name="Durkin A.S."/>
            <person name="Torralba M."/>
            <person name="Methe B."/>
            <person name="Sutton G.G."/>
            <person name="Strausberg R.L."/>
            <person name="Nelson K.E."/>
        </authorList>
    </citation>
    <scope>NUCLEOTIDE SEQUENCE [LARGE SCALE GENOMIC DNA]</scope>
    <source>
        <strain evidence="2 3">RM3268</strain>
    </source>
</reference>
<dbReference type="Pfam" id="PF25448">
    <property type="entry name" value="DUF7897"/>
    <property type="match status" value="1"/>
</dbReference>
<dbReference type="AlphaFoldDB" id="C8PDR6"/>
<dbReference type="InterPro" id="IPR057219">
    <property type="entry name" value="DUF7897"/>
</dbReference>
<proteinExistence type="predicted"/>
<sequence length="604" mass="69341">MNDFAKLNEMAASAKARLNALYDEPHAELITRGLEICGFESGDTARIAVLRRIVDLKEDPLLQEFRRLGYDEARQRELKSKMYDFTREIHEGMHAALIAEAGAQGILQPFYLELLKGVHRIGLVLSDTQKSWQALIIEGTNKRWEKEFSSLAQAKEFLLQEELFMRTPHGEICERCYGAVVQRDGKPQMVPYAVAFADETAKLQSEFSDLLERLVTLAEDESELAYVAYLSKLKQAFCERDSNAVIGAWRDAEIAWMDIKTPLQIGHPLEYYEDAYTHAVALEWDVRLAGAYEFNAEEFKARVSESFERAYEKIGANNAVMHSLVLSNIAKTQLYVCAPLIYYGADLNGLFSAQVVPNDEFVSTNCGKKIFAFVNFVYESAKARPFMRLSSEIFDLEYLNFGREILFKKPQIWRRVYEISTIGHEFGHIFFIDADTEARMNRSGLFKLIEEYKATTGGLVSFFFHEEEEFCLPVLDELIRRAVGLIAWQQVEELKPYYCEALIHLSLLFASGVLKFERGHLAVKFDRAGYESFKAACLQNYEELARLYCDKKDAAEFLSRFAELSGGVYLPREAQVREFVEFYYSRYEAIGNETDPSNERAKWL</sequence>
<dbReference type="Proteomes" id="UP000005709">
    <property type="component" value="Unassembled WGS sequence"/>
</dbReference>
<name>C8PDR6_9BACT</name>
<gene>
    <name evidence="2" type="primary">ciaB</name>
    <name evidence="2" type="ORF">CAMGR0001_2155</name>
</gene>
<keyword evidence="3" id="KW-1185">Reference proteome</keyword>
<dbReference type="NCBIfam" id="NF033805">
    <property type="entry name" value="invasion_CiaB"/>
    <property type="match status" value="1"/>
</dbReference>